<dbReference type="InterPro" id="IPR010496">
    <property type="entry name" value="AL/BT2_dom"/>
</dbReference>
<evidence type="ECO:0000256" key="1">
    <source>
        <dbReference type="ARBA" id="ARBA00008779"/>
    </source>
</evidence>
<dbReference type="Gene3D" id="2.60.120.560">
    <property type="entry name" value="Exo-inulinase, domain 1"/>
    <property type="match status" value="1"/>
</dbReference>
<evidence type="ECO:0000313" key="7">
    <source>
        <dbReference type="Proteomes" id="UP000318538"/>
    </source>
</evidence>
<feature type="signal peptide" evidence="3">
    <location>
        <begin position="1"/>
        <end position="23"/>
    </location>
</feature>
<dbReference type="EMBL" id="CP036525">
    <property type="protein sequence ID" value="QDT06305.1"/>
    <property type="molecule type" value="Genomic_DNA"/>
</dbReference>
<proteinExistence type="inferred from homology"/>
<protein>
    <submittedName>
        <fullName evidence="6">Arylsulfatase</fullName>
        <ecNumber evidence="6">3.1.6.1</ecNumber>
    </submittedName>
</protein>
<keyword evidence="3" id="KW-0732">Signal</keyword>
<dbReference type="Pfam" id="PF06439">
    <property type="entry name" value="3keto-disac_hyd"/>
    <property type="match status" value="1"/>
</dbReference>
<evidence type="ECO:0000256" key="2">
    <source>
        <dbReference type="ARBA" id="ARBA00022801"/>
    </source>
</evidence>
<dbReference type="Gene3D" id="3.40.720.10">
    <property type="entry name" value="Alkaline Phosphatase, subunit A"/>
    <property type="match status" value="1"/>
</dbReference>
<dbReference type="InterPro" id="IPR017850">
    <property type="entry name" value="Alkaline_phosphatase_core_sf"/>
</dbReference>
<dbReference type="KEGG" id="rlc:K227x_47140"/>
<accession>A0A517NGP2</accession>
<dbReference type="InterPro" id="IPR000917">
    <property type="entry name" value="Sulfatase_N"/>
</dbReference>
<dbReference type="GO" id="GO:0004065">
    <property type="term" value="F:arylsulfatase activity"/>
    <property type="evidence" value="ECO:0007669"/>
    <property type="project" value="UniProtKB-EC"/>
</dbReference>
<feature type="chain" id="PRO_5021896278" evidence="3">
    <location>
        <begin position="24"/>
        <end position="711"/>
    </location>
</feature>
<dbReference type="Pfam" id="PF00884">
    <property type="entry name" value="Sulfatase"/>
    <property type="match status" value="1"/>
</dbReference>
<dbReference type="SUPFAM" id="SSF53649">
    <property type="entry name" value="Alkaline phosphatase-like"/>
    <property type="match status" value="1"/>
</dbReference>
<dbReference type="RefSeq" id="WP_246146023.1">
    <property type="nucleotide sequence ID" value="NZ_CP036525.1"/>
</dbReference>
<dbReference type="Proteomes" id="UP000318538">
    <property type="component" value="Chromosome"/>
</dbReference>
<feature type="domain" description="Sulfatase N-terminal" evidence="4">
    <location>
        <begin position="27"/>
        <end position="374"/>
    </location>
</feature>
<name>A0A517NGP2_9BACT</name>
<keyword evidence="2 6" id="KW-0378">Hydrolase</keyword>
<gene>
    <name evidence="6" type="primary">atsA_42</name>
    <name evidence="6" type="ORF">K227x_47140</name>
</gene>
<dbReference type="Gene3D" id="3.30.1120.10">
    <property type="match status" value="1"/>
</dbReference>
<dbReference type="AlphaFoldDB" id="A0A517NGP2"/>
<keyword evidence="7" id="KW-1185">Reference proteome</keyword>
<sequence length="711" mass="78365" precursor="true">MGLRNLASTLACFTTLLTGMATAAERPNVILVMCDDLGVGDLARFHDASPIQTPHLDAMADDGLVFNRFYAAAPVCSPTRGSCLTGRHPFRYGIYFANTGHMKVEEHTLPEILKDHGYTTGHFGKWHLGTLTKTIKDANRGGPSKQGIQHFSPPSIHGYDDSFVTESKVPTYDPMIRPVGAKVNGAWDAVRDKSSAQHYGTHYWDHDGNVVTENLEGDDSRVIMDRAIPFIEKAAESKTPFFAAVWFHSPHLPVVAGPKHVQPYADRDVESRNYFGCISAMDEQVGRLRAKLADLGVADNTMIWFTSDNGPEGQDGKAPGSAGDFRGRKRSLYEGGVRVPGILVWPGHAKPNSVTDHAAVTSDYLPTVLDAIGVELPADRPIDGVSLLDAINDPKLRRQAPIGFQSANQIAWHHGRHKLISNDKGTTWQLYDIESDPGESSDLAGDQPDRVDALRTEVEQWIASCRASDKGGDYLVATNAKPHEVASSQKDWYEKYKKQENAPEPSEMLLNTDVEPELDNGFIDLLNGKDLSDWTPRGGTCSFKYVDGMVVGETVADSPSTYLCTQRDDYKDFIFTCEMKWEVDGNSGVMFRARSKTEGDRVTVFGPQAEMEGITGDRGWSGGIYGQSCGGYFYPLWLTEHQDARTALNKTGWNRLTVEARGNVVKTWINGVPAAHWVDTDDSYPSGFLGLQIHKGKNGKVLWRGLQIKEL</sequence>
<feature type="domain" description="3-keto-alpha-glucoside-1,2-lyase/3-keto-2-hydroxy-glucal hydratase" evidence="5">
    <location>
        <begin position="521"/>
        <end position="709"/>
    </location>
</feature>
<dbReference type="InterPro" id="IPR050738">
    <property type="entry name" value="Sulfatase"/>
</dbReference>
<dbReference type="EC" id="3.1.6.1" evidence="6"/>
<evidence type="ECO:0000256" key="3">
    <source>
        <dbReference type="SAM" id="SignalP"/>
    </source>
</evidence>
<organism evidence="6 7">
    <name type="scientific">Rubripirellula lacrimiformis</name>
    <dbReference type="NCBI Taxonomy" id="1930273"/>
    <lineage>
        <taxon>Bacteria</taxon>
        <taxon>Pseudomonadati</taxon>
        <taxon>Planctomycetota</taxon>
        <taxon>Planctomycetia</taxon>
        <taxon>Pirellulales</taxon>
        <taxon>Pirellulaceae</taxon>
        <taxon>Rubripirellula</taxon>
    </lineage>
</organism>
<dbReference type="PANTHER" id="PTHR42693">
    <property type="entry name" value="ARYLSULFATASE FAMILY MEMBER"/>
    <property type="match status" value="1"/>
</dbReference>
<reference evidence="6 7" key="1">
    <citation type="submission" date="2019-02" db="EMBL/GenBank/DDBJ databases">
        <title>Deep-cultivation of Planctomycetes and their phenomic and genomic characterization uncovers novel biology.</title>
        <authorList>
            <person name="Wiegand S."/>
            <person name="Jogler M."/>
            <person name="Boedeker C."/>
            <person name="Pinto D."/>
            <person name="Vollmers J."/>
            <person name="Rivas-Marin E."/>
            <person name="Kohn T."/>
            <person name="Peeters S.H."/>
            <person name="Heuer A."/>
            <person name="Rast P."/>
            <person name="Oberbeckmann S."/>
            <person name="Bunk B."/>
            <person name="Jeske O."/>
            <person name="Meyerdierks A."/>
            <person name="Storesund J.E."/>
            <person name="Kallscheuer N."/>
            <person name="Luecker S."/>
            <person name="Lage O.M."/>
            <person name="Pohl T."/>
            <person name="Merkel B.J."/>
            <person name="Hornburger P."/>
            <person name="Mueller R.-W."/>
            <person name="Bruemmer F."/>
            <person name="Labrenz M."/>
            <person name="Spormann A.M."/>
            <person name="Op den Camp H."/>
            <person name="Overmann J."/>
            <person name="Amann R."/>
            <person name="Jetten M.S.M."/>
            <person name="Mascher T."/>
            <person name="Medema M.H."/>
            <person name="Devos D.P."/>
            <person name="Kaster A.-K."/>
            <person name="Ovreas L."/>
            <person name="Rohde M."/>
            <person name="Galperin M.Y."/>
            <person name="Jogler C."/>
        </authorList>
    </citation>
    <scope>NUCLEOTIDE SEQUENCE [LARGE SCALE GENOMIC DNA]</scope>
    <source>
        <strain evidence="6 7">K22_7</strain>
    </source>
</reference>
<comment type="similarity">
    <text evidence="1">Belongs to the sulfatase family.</text>
</comment>
<evidence type="ECO:0000259" key="5">
    <source>
        <dbReference type="Pfam" id="PF06439"/>
    </source>
</evidence>
<evidence type="ECO:0000259" key="4">
    <source>
        <dbReference type="Pfam" id="PF00884"/>
    </source>
</evidence>
<dbReference type="PANTHER" id="PTHR42693:SF53">
    <property type="entry name" value="ENDO-4-O-SULFATASE"/>
    <property type="match status" value="1"/>
</dbReference>
<evidence type="ECO:0000313" key="6">
    <source>
        <dbReference type="EMBL" id="QDT06305.1"/>
    </source>
</evidence>